<feature type="compositionally biased region" description="Gly residues" evidence="1">
    <location>
        <begin position="60"/>
        <end position="76"/>
    </location>
</feature>
<accession>A0ABT0DCD5</accession>
<evidence type="ECO:0000256" key="1">
    <source>
        <dbReference type="SAM" id="MobiDB-lite"/>
    </source>
</evidence>
<proteinExistence type="predicted"/>
<dbReference type="EMBL" id="JALKCH010000007">
    <property type="protein sequence ID" value="MCK0197621.1"/>
    <property type="molecule type" value="Genomic_DNA"/>
</dbReference>
<evidence type="ECO:0000256" key="2">
    <source>
        <dbReference type="SAM" id="SignalP"/>
    </source>
</evidence>
<keyword evidence="4" id="KW-1185">Reference proteome</keyword>
<protein>
    <submittedName>
        <fullName evidence="3">Uncharacterized protein</fullName>
    </submittedName>
</protein>
<evidence type="ECO:0000313" key="4">
    <source>
        <dbReference type="Proteomes" id="UP001203284"/>
    </source>
</evidence>
<feature type="chain" id="PRO_5047096294" evidence="2">
    <location>
        <begin position="29"/>
        <end position="145"/>
    </location>
</feature>
<organism evidence="3 4">
    <name type="scientific">Ancylobacter crimeensis</name>
    <dbReference type="NCBI Taxonomy" id="2579147"/>
    <lineage>
        <taxon>Bacteria</taxon>
        <taxon>Pseudomonadati</taxon>
        <taxon>Pseudomonadota</taxon>
        <taxon>Alphaproteobacteria</taxon>
        <taxon>Hyphomicrobiales</taxon>
        <taxon>Xanthobacteraceae</taxon>
        <taxon>Ancylobacter</taxon>
    </lineage>
</organism>
<evidence type="ECO:0000313" key="3">
    <source>
        <dbReference type="EMBL" id="MCK0197621.1"/>
    </source>
</evidence>
<dbReference type="RefSeq" id="WP_247029489.1">
    <property type="nucleotide sequence ID" value="NZ_JALKCH010000007.1"/>
</dbReference>
<gene>
    <name evidence="3" type="ORF">MWN34_11930</name>
</gene>
<name>A0ABT0DCD5_9HYPH</name>
<keyword evidence="2" id="KW-0732">Signal</keyword>
<dbReference type="Proteomes" id="UP001203284">
    <property type="component" value="Unassembled WGS sequence"/>
</dbReference>
<reference evidence="3 4" key="1">
    <citation type="submission" date="2022-04" db="EMBL/GenBank/DDBJ databases">
        <authorList>
            <person name="Grouzdev D.S."/>
            <person name="Pantiukh K.S."/>
            <person name="Krutkina M.S."/>
        </authorList>
    </citation>
    <scope>NUCLEOTIDE SEQUENCE [LARGE SCALE GENOMIC DNA]</scope>
    <source>
        <strain evidence="3 4">6x-1</strain>
    </source>
</reference>
<feature type="signal peptide" evidence="2">
    <location>
        <begin position="1"/>
        <end position="28"/>
    </location>
</feature>
<sequence>MLGNVGLRPCRASAALAFLLLAAAPAFSAAVAVAPEPPASLKIVDQAPAAPTAAPILLAKGGGGGGGHGGGGGKSGRSGKDSSDPDGNGAPLAPASLAVAPGSVSGLDPAKEQACTAQWRAKIAENGGNSKAAKKWHQFMMSCMR</sequence>
<comment type="caution">
    <text evidence="3">The sequence shown here is derived from an EMBL/GenBank/DDBJ whole genome shotgun (WGS) entry which is preliminary data.</text>
</comment>
<feature type="compositionally biased region" description="Low complexity" evidence="1">
    <location>
        <begin position="85"/>
        <end position="106"/>
    </location>
</feature>
<feature type="region of interest" description="Disordered" evidence="1">
    <location>
        <begin position="55"/>
        <end position="111"/>
    </location>
</feature>